<dbReference type="GO" id="GO:0004674">
    <property type="term" value="F:protein serine/threonine kinase activity"/>
    <property type="evidence" value="ECO:0007669"/>
    <property type="project" value="UniProtKB-KW"/>
</dbReference>
<evidence type="ECO:0000259" key="6">
    <source>
        <dbReference type="PROSITE" id="PS50011"/>
    </source>
</evidence>
<dbReference type="SUPFAM" id="SSF56112">
    <property type="entry name" value="Protein kinase-like (PK-like)"/>
    <property type="match status" value="1"/>
</dbReference>
<keyword evidence="7" id="KW-0723">Serine/threonine-protein kinase</keyword>
<keyword evidence="5" id="KW-0472">Membrane</keyword>
<gene>
    <name evidence="7" type="ORF">BL253_05045</name>
</gene>
<dbReference type="AlphaFoldDB" id="A0A1V2IGV7"/>
<dbReference type="Gene3D" id="2.40.128.630">
    <property type="match status" value="4"/>
</dbReference>
<feature type="transmembrane region" description="Helical" evidence="5">
    <location>
        <begin position="387"/>
        <end position="411"/>
    </location>
</feature>
<dbReference type="PROSITE" id="PS50011">
    <property type="entry name" value="PROTEIN_KINASE_DOM"/>
    <property type="match status" value="1"/>
</dbReference>
<dbReference type="InterPro" id="IPR008271">
    <property type="entry name" value="Ser/Thr_kinase_AS"/>
</dbReference>
<keyword evidence="7" id="KW-0418">Kinase</keyword>
<feature type="binding site" evidence="3">
    <location>
        <position position="43"/>
    </location>
    <ligand>
        <name>ATP</name>
        <dbReference type="ChEBI" id="CHEBI:30616"/>
    </ligand>
</feature>
<feature type="compositionally biased region" description="Pro residues" evidence="4">
    <location>
        <begin position="293"/>
        <end position="313"/>
    </location>
</feature>
<evidence type="ECO:0000256" key="5">
    <source>
        <dbReference type="SAM" id="Phobius"/>
    </source>
</evidence>
<sequence>MEALGPNDPTTVGSYRLAAVLGSGGMGRVYLAFSPSGRRVAIKVIRPDLVQETHIRQRFAREVAASRAVSGFFAAPVIDADLDADPPWLATAFIPGPSLNAAIRDAGPLPVTSVRALGAALAEALAAVHAAGLVHRDLKPANVLLASDGPRLIDFGISSLADSGTLTHAGAMMGSPGFMSPEQVQGNQVGPATDIFAFGAVLAFTVTGTGPFGVGSVPAMLYRSVHAPPDLSQVPDELLPLLSACLSKDPASRPDLTTILRQLTGGQGAADMFPPGWLAAAFATAPITIATPPPLAGPTPAPLGTTPIPPSPPIADRAPGAAPAGSRGSADMATREQSLAPTPIPVAGEPTVRQEPARPAPIPRAPTAPEEPPDQPSQQARPSRRRLLAGVIGAVGAVGVAAAGTTAWLLLDDDAPAARTLRWKFRTVGTTFSRPRVAGDFVYASSNDGTLYALRTSTGTQAWKFTTKAALGSAPFTLGGVVYLGADDTNLYAIDAVTGLQRWAYKTGGIVHSAVGGGGIVYVGSADHNLYAVDAVAGTRRWQFTTDNDTHSPAFAGETVYVGSSDTNLYAVDASSGDQRWAFPTSGAVSGIPAVMGGTVYFASGDGTLYTAETGSGKKGWTFGDVSVDAGPTIANGVLYIGGKDRTLHALRATTGEKLWTFRASGDVSAPTVVGDTVYVGSSDTNLYALDAATGAQRWAFPASSGVHTVAVVDDTAYFGTDDNELCAVRVG</sequence>
<keyword evidence="5" id="KW-0812">Transmembrane</keyword>
<dbReference type="InterPro" id="IPR017441">
    <property type="entry name" value="Protein_kinase_ATP_BS"/>
</dbReference>
<keyword evidence="2 3" id="KW-0067">ATP-binding</keyword>
<comment type="caution">
    <text evidence="7">The sequence shown here is derived from an EMBL/GenBank/DDBJ whole genome shotgun (WGS) entry which is preliminary data.</text>
</comment>
<feature type="compositionally biased region" description="Pro residues" evidence="4">
    <location>
        <begin position="358"/>
        <end position="370"/>
    </location>
</feature>
<name>A0A1V2IGV7_9ACTN</name>
<dbReference type="EMBL" id="MOMC01000010">
    <property type="protein sequence ID" value="ONH32404.1"/>
    <property type="molecule type" value="Genomic_DNA"/>
</dbReference>
<dbReference type="InterPro" id="IPR002372">
    <property type="entry name" value="PQQ_rpt_dom"/>
</dbReference>
<dbReference type="OrthoDB" id="155383at2"/>
<dbReference type="PROSITE" id="PS50231">
    <property type="entry name" value="RICIN_B_LECTIN"/>
    <property type="match status" value="1"/>
</dbReference>
<evidence type="ECO:0000256" key="2">
    <source>
        <dbReference type="ARBA" id="ARBA00022840"/>
    </source>
</evidence>
<evidence type="ECO:0000256" key="1">
    <source>
        <dbReference type="ARBA" id="ARBA00022741"/>
    </source>
</evidence>
<evidence type="ECO:0000256" key="3">
    <source>
        <dbReference type="PROSITE-ProRule" id="PRU10141"/>
    </source>
</evidence>
<feature type="domain" description="Protein kinase" evidence="6">
    <location>
        <begin position="15"/>
        <end position="273"/>
    </location>
</feature>
<dbReference type="SUPFAM" id="SSF50998">
    <property type="entry name" value="Quinoprotein alcohol dehydrogenase-like"/>
    <property type="match status" value="2"/>
</dbReference>
<dbReference type="CDD" id="cd14014">
    <property type="entry name" value="STKc_PknB_like"/>
    <property type="match status" value="1"/>
</dbReference>
<dbReference type="SMART" id="SM00220">
    <property type="entry name" value="S_TKc"/>
    <property type="match status" value="1"/>
</dbReference>
<dbReference type="Gene3D" id="1.10.510.10">
    <property type="entry name" value="Transferase(Phosphotransferase) domain 1"/>
    <property type="match status" value="1"/>
</dbReference>
<dbReference type="PROSITE" id="PS00108">
    <property type="entry name" value="PROTEIN_KINASE_ST"/>
    <property type="match status" value="1"/>
</dbReference>
<dbReference type="PROSITE" id="PS00107">
    <property type="entry name" value="PROTEIN_KINASE_ATP"/>
    <property type="match status" value="1"/>
</dbReference>
<dbReference type="STRING" id="1834516.BL253_05045"/>
<dbReference type="InterPro" id="IPR000719">
    <property type="entry name" value="Prot_kinase_dom"/>
</dbReference>
<keyword evidence="5" id="KW-1133">Transmembrane helix</keyword>
<evidence type="ECO:0000313" key="8">
    <source>
        <dbReference type="Proteomes" id="UP000188929"/>
    </source>
</evidence>
<dbReference type="Gene3D" id="3.30.200.20">
    <property type="entry name" value="Phosphorylase Kinase, domain 1"/>
    <property type="match status" value="1"/>
</dbReference>
<dbReference type="Proteomes" id="UP000188929">
    <property type="component" value="Unassembled WGS sequence"/>
</dbReference>
<accession>A0A1V2IGV7</accession>
<dbReference type="Pfam" id="PF00069">
    <property type="entry name" value="Pkinase"/>
    <property type="match status" value="1"/>
</dbReference>
<organism evidence="7 8">
    <name type="scientific">Pseudofrankia asymbiotica</name>
    <dbReference type="NCBI Taxonomy" id="1834516"/>
    <lineage>
        <taxon>Bacteria</taxon>
        <taxon>Bacillati</taxon>
        <taxon>Actinomycetota</taxon>
        <taxon>Actinomycetes</taxon>
        <taxon>Frankiales</taxon>
        <taxon>Frankiaceae</taxon>
        <taxon>Pseudofrankia</taxon>
    </lineage>
</organism>
<proteinExistence type="predicted"/>
<dbReference type="InterPro" id="IPR011009">
    <property type="entry name" value="Kinase-like_dom_sf"/>
</dbReference>
<feature type="region of interest" description="Disordered" evidence="4">
    <location>
        <begin position="293"/>
        <end position="383"/>
    </location>
</feature>
<dbReference type="InterPro" id="IPR011047">
    <property type="entry name" value="Quinoprotein_ADH-like_sf"/>
</dbReference>
<evidence type="ECO:0000256" key="4">
    <source>
        <dbReference type="SAM" id="MobiDB-lite"/>
    </source>
</evidence>
<reference evidence="8" key="1">
    <citation type="submission" date="2016-10" db="EMBL/GenBank/DDBJ databases">
        <title>Frankia sp. NRRL B-16386 Genome sequencing.</title>
        <authorList>
            <person name="Ghodhbane-Gtari F."/>
            <person name="Swanson E."/>
            <person name="Gueddou A."/>
            <person name="Hezbri K."/>
            <person name="Ktari K."/>
            <person name="Nouioui I."/>
            <person name="Morris K."/>
            <person name="Simpson S."/>
            <person name="Abebe-Akele F."/>
            <person name="Thomas K."/>
            <person name="Gtari M."/>
            <person name="Tisa L.S."/>
        </authorList>
    </citation>
    <scope>NUCLEOTIDE SEQUENCE [LARGE SCALE GENOMIC DNA]</scope>
    <source>
        <strain evidence="8">NRRL B-16386</strain>
    </source>
</reference>
<dbReference type="GO" id="GO:0005524">
    <property type="term" value="F:ATP binding"/>
    <property type="evidence" value="ECO:0007669"/>
    <property type="project" value="UniProtKB-UniRule"/>
</dbReference>
<dbReference type="SMART" id="SM00564">
    <property type="entry name" value="PQQ"/>
    <property type="match status" value="7"/>
</dbReference>
<keyword evidence="7" id="KW-0808">Transferase</keyword>
<keyword evidence="8" id="KW-1185">Reference proteome</keyword>
<keyword evidence="1 3" id="KW-0547">Nucleotide-binding</keyword>
<evidence type="ECO:0000313" key="7">
    <source>
        <dbReference type="EMBL" id="ONH32404.1"/>
    </source>
</evidence>
<dbReference type="PANTHER" id="PTHR34512:SF30">
    <property type="entry name" value="OUTER MEMBRANE PROTEIN ASSEMBLY FACTOR BAMB"/>
    <property type="match status" value="1"/>
</dbReference>
<feature type="compositionally biased region" description="Low complexity" evidence="4">
    <location>
        <begin position="314"/>
        <end position="331"/>
    </location>
</feature>
<protein>
    <submittedName>
        <fullName evidence="7">Serine/threonine protein kinase</fullName>
    </submittedName>
</protein>
<dbReference type="InterPro" id="IPR018391">
    <property type="entry name" value="PQQ_b-propeller_rpt"/>
</dbReference>
<dbReference type="PANTHER" id="PTHR34512">
    <property type="entry name" value="CELL SURFACE PROTEIN"/>
    <property type="match status" value="1"/>
</dbReference>
<dbReference type="Pfam" id="PF13360">
    <property type="entry name" value="PQQ_2"/>
    <property type="match status" value="2"/>
</dbReference>